<keyword evidence="3" id="KW-1185">Reference proteome</keyword>
<evidence type="ECO:0000313" key="3">
    <source>
        <dbReference type="Proteomes" id="UP001143463"/>
    </source>
</evidence>
<dbReference type="InterPro" id="IPR005303">
    <property type="entry name" value="MOCOS_middle"/>
</dbReference>
<dbReference type="PROSITE" id="PS51340">
    <property type="entry name" value="MOSC"/>
    <property type="match status" value="1"/>
</dbReference>
<dbReference type="GO" id="GO:0003824">
    <property type="term" value="F:catalytic activity"/>
    <property type="evidence" value="ECO:0007669"/>
    <property type="project" value="InterPro"/>
</dbReference>
<evidence type="ECO:0000259" key="1">
    <source>
        <dbReference type="PROSITE" id="PS51340"/>
    </source>
</evidence>
<organism evidence="2 3">
    <name type="scientific">Pseudonocardia halophobica</name>
    <dbReference type="NCBI Taxonomy" id="29401"/>
    <lineage>
        <taxon>Bacteria</taxon>
        <taxon>Bacillati</taxon>
        <taxon>Actinomycetota</taxon>
        <taxon>Actinomycetes</taxon>
        <taxon>Pseudonocardiales</taxon>
        <taxon>Pseudonocardiaceae</taxon>
        <taxon>Pseudonocardia</taxon>
    </lineage>
</organism>
<dbReference type="GO" id="GO:0030151">
    <property type="term" value="F:molybdenum ion binding"/>
    <property type="evidence" value="ECO:0007669"/>
    <property type="project" value="InterPro"/>
</dbReference>
<reference evidence="2" key="2">
    <citation type="submission" date="2023-01" db="EMBL/GenBank/DDBJ databases">
        <authorList>
            <person name="Sun Q."/>
            <person name="Evtushenko L."/>
        </authorList>
    </citation>
    <scope>NUCLEOTIDE SEQUENCE</scope>
    <source>
        <strain evidence="2">VKM Ac-1069</strain>
    </source>
</reference>
<dbReference type="GO" id="GO:0030170">
    <property type="term" value="F:pyridoxal phosphate binding"/>
    <property type="evidence" value="ECO:0007669"/>
    <property type="project" value="InterPro"/>
</dbReference>
<dbReference type="InterPro" id="IPR005302">
    <property type="entry name" value="MoCF_Sase_C"/>
</dbReference>
<proteinExistence type="predicted"/>
<evidence type="ECO:0000313" key="2">
    <source>
        <dbReference type="EMBL" id="GLL13140.1"/>
    </source>
</evidence>
<sequence>MSAPASQATTTHATITALHRFPVKSMQGERVDALALLPGGALGDRAYAVVDAEDGTVASAKYPRKWGALLGCSAAFLGEPEPDAAPPPVAVTFPDGRTLRSDEPGLEAALSDLLGRAVVLSADPAAGAEFEEQWPQIEGLAPQAFIDDTTVEHSEEGEPVSRIGTAGLTPTDSFLDLGVLHLMTGSTLAALSEAAPGSTFDARRYRPNLLLDTAQGPGFVEDGWVGETLAAGDARITVTMPTMRCVMTTLAQEGLPEDRDTLRTIAKINRRRIPGMGTWACAGAYADVAAAGTVRVGDRVGPA</sequence>
<dbReference type="Proteomes" id="UP001143463">
    <property type="component" value="Unassembled WGS sequence"/>
</dbReference>
<reference evidence="2" key="1">
    <citation type="journal article" date="2014" name="Int. J. Syst. Evol. Microbiol.">
        <title>Complete genome sequence of Corynebacterium casei LMG S-19264T (=DSM 44701T), isolated from a smear-ripened cheese.</title>
        <authorList>
            <consortium name="US DOE Joint Genome Institute (JGI-PGF)"/>
            <person name="Walter F."/>
            <person name="Albersmeier A."/>
            <person name="Kalinowski J."/>
            <person name="Ruckert C."/>
        </authorList>
    </citation>
    <scope>NUCLEOTIDE SEQUENCE</scope>
    <source>
        <strain evidence="2">VKM Ac-1069</strain>
    </source>
</reference>
<name>A0A9W6L573_9PSEU</name>
<protein>
    <submittedName>
        <fullName evidence="2">Molybdenum cofactor biosynthesis protein</fullName>
    </submittedName>
</protein>
<dbReference type="AlphaFoldDB" id="A0A9W6L573"/>
<comment type="caution">
    <text evidence="2">The sequence shown here is derived from an EMBL/GenBank/DDBJ whole genome shotgun (WGS) entry which is preliminary data.</text>
</comment>
<dbReference type="SUPFAM" id="SSF50800">
    <property type="entry name" value="PK beta-barrel domain-like"/>
    <property type="match status" value="1"/>
</dbReference>
<dbReference type="Pfam" id="PF03473">
    <property type="entry name" value="MOSC"/>
    <property type="match status" value="1"/>
</dbReference>
<feature type="domain" description="MOSC" evidence="1">
    <location>
        <begin position="149"/>
        <end position="303"/>
    </location>
</feature>
<dbReference type="InterPro" id="IPR011037">
    <property type="entry name" value="Pyrv_Knase-like_insert_dom_sf"/>
</dbReference>
<gene>
    <name evidence="2" type="ORF">GCM10017577_42830</name>
</gene>
<accession>A0A9W6L573</accession>
<dbReference type="RefSeq" id="WP_051737221.1">
    <property type="nucleotide sequence ID" value="NZ_BAAAUZ010000039.1"/>
</dbReference>
<dbReference type="Gene3D" id="2.40.33.20">
    <property type="entry name" value="PK beta-barrel domain-like"/>
    <property type="match status" value="1"/>
</dbReference>
<dbReference type="EMBL" id="BSFQ01000019">
    <property type="protein sequence ID" value="GLL13140.1"/>
    <property type="molecule type" value="Genomic_DNA"/>
</dbReference>
<dbReference type="Pfam" id="PF03476">
    <property type="entry name" value="MOSC_N"/>
    <property type="match status" value="1"/>
</dbReference>